<dbReference type="InterPro" id="IPR045030">
    <property type="entry name" value="LYSM1-4"/>
</dbReference>
<evidence type="ECO:0000313" key="4">
    <source>
        <dbReference type="Proteomes" id="UP001295423"/>
    </source>
</evidence>
<feature type="compositionally biased region" description="Acidic residues" evidence="1">
    <location>
        <begin position="66"/>
        <end position="81"/>
    </location>
</feature>
<proteinExistence type="predicted"/>
<dbReference type="SUPFAM" id="SSF54106">
    <property type="entry name" value="LysM domain"/>
    <property type="match status" value="1"/>
</dbReference>
<dbReference type="EMBL" id="CAKOGP040000113">
    <property type="protein sequence ID" value="CAJ1930481.1"/>
    <property type="molecule type" value="Genomic_DNA"/>
</dbReference>
<keyword evidence="4" id="KW-1185">Reference proteome</keyword>
<dbReference type="Proteomes" id="UP001295423">
    <property type="component" value="Unassembled WGS sequence"/>
</dbReference>
<dbReference type="PANTHER" id="PTHR20932:SF8">
    <property type="entry name" value="LD22649P"/>
    <property type="match status" value="1"/>
</dbReference>
<sequence>MAEVRLFPWAEKLVSAVAAISSEIQADMAGPRKDVRSPAPQAEETDLESSECTQKTGTPNLIPEKEEMEEVVDMDEEEDEASPVIEVPRGLIQREPKETEDNDWEVLSANFSHQSTTGVMVPKAGSVRSITSIEHDHSTSSHTTLSVPFKIQRTLSSSTIDSQDNALGPSGKGVLGVDYVEHVVLPTDTLQGICIAYKVSVASLRRANHFSGQLHSAPKKLLIPLSKQALRTGYIRVQDTDTKEFKLSFFQAEYPDSSQTEARAYLELADWDLKEALKSLKEDREWQKDDMSPDDLKAGQIGIKVDFKNGAPQLSLKGAGKSTDTSSSITESRQKVEVHRMAPAIESKSVLPEDLCNAAPQHGTVGVELKTLSKHT</sequence>
<reference evidence="3" key="1">
    <citation type="submission" date="2023-08" db="EMBL/GenBank/DDBJ databases">
        <authorList>
            <person name="Audoor S."/>
            <person name="Bilcke G."/>
        </authorList>
    </citation>
    <scope>NUCLEOTIDE SEQUENCE</scope>
</reference>
<feature type="domain" description="LysM" evidence="2">
    <location>
        <begin position="182"/>
        <end position="212"/>
    </location>
</feature>
<comment type="caution">
    <text evidence="3">The sequence shown here is derived from an EMBL/GenBank/DDBJ whole genome shotgun (WGS) entry which is preliminary data.</text>
</comment>
<dbReference type="Pfam" id="PF01476">
    <property type="entry name" value="LysM"/>
    <property type="match status" value="1"/>
</dbReference>
<dbReference type="InterPro" id="IPR018392">
    <property type="entry name" value="LysM"/>
</dbReference>
<feature type="region of interest" description="Disordered" evidence="1">
    <location>
        <begin position="23"/>
        <end position="101"/>
    </location>
</feature>
<dbReference type="PANTHER" id="PTHR20932">
    <property type="entry name" value="LYSM AND PUTATIVE PEPTIDOGLYCAN-BINDING DOMAIN-CONTAINING PROTEIN"/>
    <property type="match status" value="1"/>
</dbReference>
<evidence type="ECO:0000259" key="2">
    <source>
        <dbReference type="Pfam" id="PF01476"/>
    </source>
</evidence>
<dbReference type="CDD" id="cd00118">
    <property type="entry name" value="LysM"/>
    <property type="match status" value="1"/>
</dbReference>
<protein>
    <recommendedName>
        <fullName evidence="2">LysM domain-containing protein</fullName>
    </recommendedName>
</protein>
<organism evidence="3 4">
    <name type="scientific">Cylindrotheca closterium</name>
    <dbReference type="NCBI Taxonomy" id="2856"/>
    <lineage>
        <taxon>Eukaryota</taxon>
        <taxon>Sar</taxon>
        <taxon>Stramenopiles</taxon>
        <taxon>Ochrophyta</taxon>
        <taxon>Bacillariophyta</taxon>
        <taxon>Bacillariophyceae</taxon>
        <taxon>Bacillariophycidae</taxon>
        <taxon>Bacillariales</taxon>
        <taxon>Bacillariaceae</taxon>
        <taxon>Cylindrotheca</taxon>
    </lineage>
</organism>
<dbReference type="Gene3D" id="3.10.350.10">
    <property type="entry name" value="LysM domain"/>
    <property type="match status" value="1"/>
</dbReference>
<gene>
    <name evidence="3" type="ORF">CYCCA115_LOCUS1955</name>
</gene>
<feature type="compositionally biased region" description="Polar residues" evidence="1">
    <location>
        <begin position="50"/>
        <end position="59"/>
    </location>
</feature>
<name>A0AAD2CH15_9STRA</name>
<dbReference type="InterPro" id="IPR036779">
    <property type="entry name" value="LysM_dom_sf"/>
</dbReference>
<dbReference type="AlphaFoldDB" id="A0AAD2CH15"/>
<accession>A0AAD2CH15</accession>
<evidence type="ECO:0000256" key="1">
    <source>
        <dbReference type="SAM" id="MobiDB-lite"/>
    </source>
</evidence>
<evidence type="ECO:0000313" key="3">
    <source>
        <dbReference type="EMBL" id="CAJ1930481.1"/>
    </source>
</evidence>